<dbReference type="AlphaFoldDB" id="A0AAV7SSM5"/>
<evidence type="ECO:0000313" key="1">
    <source>
        <dbReference type="EMBL" id="KAJ1166952.1"/>
    </source>
</evidence>
<protein>
    <submittedName>
        <fullName evidence="1">Uncharacterized protein</fullName>
    </submittedName>
</protein>
<evidence type="ECO:0000313" key="2">
    <source>
        <dbReference type="Proteomes" id="UP001066276"/>
    </source>
</evidence>
<dbReference type="EMBL" id="JANPWB010000008">
    <property type="protein sequence ID" value="KAJ1166952.1"/>
    <property type="molecule type" value="Genomic_DNA"/>
</dbReference>
<keyword evidence="2" id="KW-1185">Reference proteome</keyword>
<organism evidence="1 2">
    <name type="scientific">Pleurodeles waltl</name>
    <name type="common">Iberian ribbed newt</name>
    <dbReference type="NCBI Taxonomy" id="8319"/>
    <lineage>
        <taxon>Eukaryota</taxon>
        <taxon>Metazoa</taxon>
        <taxon>Chordata</taxon>
        <taxon>Craniata</taxon>
        <taxon>Vertebrata</taxon>
        <taxon>Euteleostomi</taxon>
        <taxon>Amphibia</taxon>
        <taxon>Batrachia</taxon>
        <taxon>Caudata</taxon>
        <taxon>Salamandroidea</taxon>
        <taxon>Salamandridae</taxon>
        <taxon>Pleurodelinae</taxon>
        <taxon>Pleurodeles</taxon>
    </lineage>
</organism>
<dbReference type="Proteomes" id="UP001066276">
    <property type="component" value="Chromosome 4_2"/>
</dbReference>
<comment type="caution">
    <text evidence="1">The sequence shown here is derived from an EMBL/GenBank/DDBJ whole genome shotgun (WGS) entry which is preliminary data.</text>
</comment>
<reference evidence="1" key="1">
    <citation type="journal article" date="2022" name="bioRxiv">
        <title>Sequencing and chromosome-scale assembly of the giantPleurodeles waltlgenome.</title>
        <authorList>
            <person name="Brown T."/>
            <person name="Elewa A."/>
            <person name="Iarovenko S."/>
            <person name="Subramanian E."/>
            <person name="Araus A.J."/>
            <person name="Petzold A."/>
            <person name="Susuki M."/>
            <person name="Suzuki K.-i.T."/>
            <person name="Hayashi T."/>
            <person name="Toyoda A."/>
            <person name="Oliveira C."/>
            <person name="Osipova E."/>
            <person name="Leigh N.D."/>
            <person name="Simon A."/>
            <person name="Yun M.H."/>
        </authorList>
    </citation>
    <scope>NUCLEOTIDE SEQUENCE</scope>
    <source>
        <strain evidence="1">20211129_DDA</strain>
        <tissue evidence="1">Liver</tissue>
    </source>
</reference>
<sequence length="265" mass="29663">MELRPGFTVGEVKRKSIRERTDPSGLLQEENLSCTDQTDIKLLVMQETLHSHSQKLRVIRTQPHTKKDLRIVGMSGTAFPPLRCSLCMTVLFTLSIFECQTKWKTMLFTARATLARSGQACVTYCSTGSASFLSTRAFPSMLRCLKLQKPSFCLTLARRSFQLFAAAPGSPNQISRIFTSPASMGKGRGSLHRSQRPKSFACDLSTLIFAPDALPKSLHASSRDWTDFPEEGDVVHVQRALDFFLCVSWCLDPSDIRLLPDVLRE</sequence>
<gene>
    <name evidence="1" type="ORF">NDU88_007345</name>
</gene>
<accession>A0AAV7SSM5</accession>
<name>A0AAV7SSM5_PLEWA</name>
<proteinExistence type="predicted"/>